<dbReference type="GO" id="GO:0042840">
    <property type="term" value="P:D-glucuronate catabolic process"/>
    <property type="evidence" value="ECO:0007669"/>
    <property type="project" value="TreeGrafter"/>
</dbReference>
<keyword evidence="2" id="KW-0012">Acyltransferase</keyword>
<sequence>MNITDFDDIRPYNPDEFLEAMQRIAHSSSFPILSAYVYPEESVKEIRQRIANYQTVREFQQDTMSKVNQQVIENSITEFSCSGLDKLSPEGHYLYVSNHRDIMLDSSLLQYFLLNHGFDTTEITFGANLMSNQLIIDIGKCNKMFKVERPGGSLKEFYRSSRHLSDYIRFVIQEKGQSIWIAQRNGRTKDGNDTTDQGIIKMFCMSCPDDKIKAIDQLHIVPVAVSYEWESCDILKTLELYESQFAKYTKKPGEDLNSILTGISQPKGRVHIEICEPISRMELMKLEQLTSNEYHKAVARLLDERINKAYRLYPNNYIAYDLRYGTRKYQDFYTPQQKEEFLAHVRELEHYDTCDIEMLKDIYLGIYANPVNNK</sequence>
<dbReference type="GO" id="GO:0019698">
    <property type="term" value="P:D-galacturonate catabolic process"/>
    <property type="evidence" value="ECO:0007669"/>
    <property type="project" value="TreeGrafter"/>
</dbReference>
<name>A0A4Y8VBW8_9BACT</name>
<dbReference type="GO" id="GO:0016746">
    <property type="term" value="F:acyltransferase activity"/>
    <property type="evidence" value="ECO:0007669"/>
    <property type="project" value="UniProtKB-KW"/>
</dbReference>
<keyword evidence="3" id="KW-1185">Reference proteome</keyword>
<accession>A0A4Y8VBW8</accession>
<evidence type="ECO:0000259" key="1">
    <source>
        <dbReference type="Pfam" id="PF01553"/>
    </source>
</evidence>
<dbReference type="PANTHER" id="PTHR30068:SF3">
    <property type="entry name" value="PHOSPHOLIPID_GLYCEROL ACYLTRANSFERASE DOMAIN-CONTAINING PROTEIN"/>
    <property type="match status" value="1"/>
</dbReference>
<dbReference type="AlphaFoldDB" id="A0A4Y8VBW8"/>
<dbReference type="PANTHER" id="PTHR30068">
    <property type="entry name" value="URONATE ISOMERASE"/>
    <property type="match status" value="1"/>
</dbReference>
<dbReference type="OrthoDB" id="1078132at2"/>
<comment type="caution">
    <text evidence="2">The sequence shown here is derived from an EMBL/GenBank/DDBJ whole genome shotgun (WGS) entry which is preliminary data.</text>
</comment>
<protein>
    <submittedName>
        <fullName evidence="2">Acyltransferase</fullName>
    </submittedName>
</protein>
<dbReference type="InterPro" id="IPR002123">
    <property type="entry name" value="Plipid/glycerol_acylTrfase"/>
</dbReference>
<dbReference type="Proteomes" id="UP000297872">
    <property type="component" value="Unassembled WGS sequence"/>
</dbReference>
<dbReference type="EMBL" id="SGVY01000031">
    <property type="protein sequence ID" value="TFH78372.1"/>
    <property type="molecule type" value="Genomic_DNA"/>
</dbReference>
<dbReference type="RefSeq" id="WP_134843910.1">
    <property type="nucleotide sequence ID" value="NZ_SGVY01000031.1"/>
</dbReference>
<evidence type="ECO:0000313" key="2">
    <source>
        <dbReference type="EMBL" id="TFH78372.1"/>
    </source>
</evidence>
<gene>
    <name evidence="2" type="ORF">EXN75_11385</name>
</gene>
<reference evidence="2 3" key="1">
    <citation type="submission" date="2019-02" db="EMBL/GenBank/DDBJ databases">
        <title>Draft Genome Sequence of the Prevotella sp. BCRC 81118, Isolated from Human Feces.</title>
        <authorList>
            <person name="Huang C.-H."/>
        </authorList>
    </citation>
    <scope>NUCLEOTIDE SEQUENCE [LARGE SCALE GENOMIC DNA]</scope>
    <source>
        <strain evidence="2 3">BCRC 81118</strain>
    </source>
</reference>
<dbReference type="SUPFAM" id="SSF69593">
    <property type="entry name" value="Glycerol-3-phosphate (1)-acyltransferase"/>
    <property type="match status" value="1"/>
</dbReference>
<organism evidence="2 3">
    <name type="scientific">Segatella hominis</name>
    <dbReference type="NCBI Taxonomy" id="2518605"/>
    <lineage>
        <taxon>Bacteria</taxon>
        <taxon>Pseudomonadati</taxon>
        <taxon>Bacteroidota</taxon>
        <taxon>Bacteroidia</taxon>
        <taxon>Bacteroidales</taxon>
        <taxon>Prevotellaceae</taxon>
        <taxon>Segatella</taxon>
    </lineage>
</organism>
<dbReference type="GeneID" id="302995880"/>
<proteinExistence type="predicted"/>
<dbReference type="Pfam" id="PF01553">
    <property type="entry name" value="Acyltransferase"/>
    <property type="match status" value="1"/>
</dbReference>
<evidence type="ECO:0000313" key="3">
    <source>
        <dbReference type="Proteomes" id="UP000297872"/>
    </source>
</evidence>
<keyword evidence="2" id="KW-0808">Transferase</keyword>
<feature type="domain" description="Phospholipid/glycerol acyltransferase" evidence="1">
    <location>
        <begin position="80"/>
        <end position="226"/>
    </location>
</feature>